<gene>
    <name evidence="1" type="ORF">CR513_45499</name>
</gene>
<proteinExistence type="predicted"/>
<protein>
    <submittedName>
        <fullName evidence="1">Uncharacterized protein</fullName>
    </submittedName>
</protein>
<name>A0A371F8U0_MUCPR</name>
<accession>A0A371F8U0</accession>
<organism evidence="1 2">
    <name type="scientific">Mucuna pruriens</name>
    <name type="common">Velvet bean</name>
    <name type="synonym">Dolichos pruriens</name>
    <dbReference type="NCBI Taxonomy" id="157652"/>
    <lineage>
        <taxon>Eukaryota</taxon>
        <taxon>Viridiplantae</taxon>
        <taxon>Streptophyta</taxon>
        <taxon>Embryophyta</taxon>
        <taxon>Tracheophyta</taxon>
        <taxon>Spermatophyta</taxon>
        <taxon>Magnoliopsida</taxon>
        <taxon>eudicotyledons</taxon>
        <taxon>Gunneridae</taxon>
        <taxon>Pentapetalae</taxon>
        <taxon>rosids</taxon>
        <taxon>fabids</taxon>
        <taxon>Fabales</taxon>
        <taxon>Fabaceae</taxon>
        <taxon>Papilionoideae</taxon>
        <taxon>50 kb inversion clade</taxon>
        <taxon>NPAAA clade</taxon>
        <taxon>indigoferoid/millettioid clade</taxon>
        <taxon>Phaseoleae</taxon>
        <taxon>Mucuna</taxon>
    </lineage>
</organism>
<dbReference type="EMBL" id="QJKJ01010084">
    <property type="protein sequence ID" value="RDX74714.1"/>
    <property type="molecule type" value="Genomic_DNA"/>
</dbReference>
<sequence>MSTCPSCATTPNCSENPITSGSSCKRFKEVTLAFNTVRSLNMLNRFTVSSARLEHCVLPFRQYEESQCSRCKISTNLGSSGGCCKNFKGLGTLKFTMCKSHGKEAARGEKDLGGGFTDLSCEILASTVRWKTTFITRLSITPWPRPRPSSLTNRRFISNYHFPIIEILAKKLNMIFLFNSKPLDCTLSAIYSGAMRNGRIFPSCPWIRVYFLHQRALRDQQLPTFFNNGLGIAAGLEQEQKLPSKVDASRSGKIWLRMQLQLESTTVTSGLSTTIITTSSLENPIANFSQCDLRQQPSTKATIISVARSVCSSTLSTALKKGRET</sequence>
<keyword evidence="2" id="KW-1185">Reference proteome</keyword>
<reference evidence="1" key="1">
    <citation type="submission" date="2018-05" db="EMBL/GenBank/DDBJ databases">
        <title>Draft genome of Mucuna pruriens seed.</title>
        <authorList>
            <person name="Nnadi N.E."/>
            <person name="Vos R."/>
            <person name="Hasami M.H."/>
            <person name="Devisetty U.K."/>
            <person name="Aguiy J.C."/>
        </authorList>
    </citation>
    <scope>NUCLEOTIDE SEQUENCE [LARGE SCALE GENOMIC DNA]</scope>
    <source>
        <strain evidence="1">JCA_2017</strain>
    </source>
</reference>
<evidence type="ECO:0000313" key="1">
    <source>
        <dbReference type="EMBL" id="RDX74714.1"/>
    </source>
</evidence>
<dbReference type="AlphaFoldDB" id="A0A371F8U0"/>
<comment type="caution">
    <text evidence="1">The sequence shown here is derived from an EMBL/GenBank/DDBJ whole genome shotgun (WGS) entry which is preliminary data.</text>
</comment>
<feature type="non-terminal residue" evidence="1">
    <location>
        <position position="1"/>
    </location>
</feature>
<evidence type="ECO:0000313" key="2">
    <source>
        <dbReference type="Proteomes" id="UP000257109"/>
    </source>
</evidence>
<dbReference type="Proteomes" id="UP000257109">
    <property type="component" value="Unassembled WGS sequence"/>
</dbReference>